<evidence type="ECO:0008006" key="3">
    <source>
        <dbReference type="Google" id="ProtNLM"/>
    </source>
</evidence>
<keyword evidence="2" id="KW-1185">Reference proteome</keyword>
<dbReference type="SUPFAM" id="SSF103473">
    <property type="entry name" value="MFS general substrate transporter"/>
    <property type="match status" value="1"/>
</dbReference>
<dbReference type="EMBL" id="JBHSPH010000005">
    <property type="protein sequence ID" value="MFC5863461.1"/>
    <property type="molecule type" value="Genomic_DNA"/>
</dbReference>
<organism evidence="1 2">
    <name type="scientific">Acidicapsa dinghuensis</name>
    <dbReference type="NCBI Taxonomy" id="2218256"/>
    <lineage>
        <taxon>Bacteria</taxon>
        <taxon>Pseudomonadati</taxon>
        <taxon>Acidobacteriota</taxon>
        <taxon>Terriglobia</taxon>
        <taxon>Terriglobales</taxon>
        <taxon>Acidobacteriaceae</taxon>
        <taxon>Acidicapsa</taxon>
    </lineage>
</organism>
<dbReference type="RefSeq" id="WP_263340489.1">
    <property type="nucleotide sequence ID" value="NZ_JAGSYH010000005.1"/>
</dbReference>
<reference evidence="2" key="1">
    <citation type="journal article" date="2019" name="Int. J. Syst. Evol. Microbiol.">
        <title>The Global Catalogue of Microorganisms (GCM) 10K type strain sequencing project: providing services to taxonomists for standard genome sequencing and annotation.</title>
        <authorList>
            <consortium name="The Broad Institute Genomics Platform"/>
            <consortium name="The Broad Institute Genome Sequencing Center for Infectious Disease"/>
            <person name="Wu L."/>
            <person name="Ma J."/>
        </authorList>
    </citation>
    <scope>NUCLEOTIDE SEQUENCE [LARGE SCALE GENOMIC DNA]</scope>
    <source>
        <strain evidence="2">JCM 4087</strain>
    </source>
</reference>
<dbReference type="InterPro" id="IPR036259">
    <property type="entry name" value="MFS_trans_sf"/>
</dbReference>
<gene>
    <name evidence="1" type="ORF">ACFPT7_14240</name>
</gene>
<sequence>MPSLEVPSERLPAHIWKVASVAILGSLLAQIDSTVVNVSLSSLTVSLHSTLQTMQWVTSGYLLALALLRCL</sequence>
<accession>A0ABW1EHY0</accession>
<proteinExistence type="predicted"/>
<name>A0ABW1EHY0_9BACT</name>
<dbReference type="Proteomes" id="UP001596091">
    <property type="component" value="Unassembled WGS sequence"/>
</dbReference>
<comment type="caution">
    <text evidence="1">The sequence shown here is derived from an EMBL/GenBank/DDBJ whole genome shotgun (WGS) entry which is preliminary data.</text>
</comment>
<evidence type="ECO:0000313" key="1">
    <source>
        <dbReference type="EMBL" id="MFC5863461.1"/>
    </source>
</evidence>
<protein>
    <recommendedName>
        <fullName evidence="3">MFS transporter</fullName>
    </recommendedName>
</protein>
<evidence type="ECO:0000313" key="2">
    <source>
        <dbReference type="Proteomes" id="UP001596091"/>
    </source>
</evidence>